<dbReference type="PROSITE" id="PS50262">
    <property type="entry name" value="G_PROTEIN_RECEP_F1_2"/>
    <property type="match status" value="1"/>
</dbReference>
<evidence type="ECO:0000256" key="5">
    <source>
        <dbReference type="ARBA" id="ARBA00023136"/>
    </source>
</evidence>
<keyword evidence="2 8" id="KW-0812">Transmembrane</keyword>
<keyword evidence="7" id="KW-0807">Transducer</keyword>
<dbReference type="InterPro" id="IPR017452">
    <property type="entry name" value="GPCR_Rhodpsn_7TM"/>
</dbReference>
<evidence type="ECO:0000256" key="7">
    <source>
        <dbReference type="ARBA" id="ARBA00023224"/>
    </source>
</evidence>
<dbReference type="PANTHER" id="PTHR24240">
    <property type="entry name" value="OPSIN"/>
    <property type="match status" value="1"/>
</dbReference>
<evidence type="ECO:0000256" key="1">
    <source>
        <dbReference type="ARBA" id="ARBA00004141"/>
    </source>
</evidence>
<evidence type="ECO:0000259" key="9">
    <source>
        <dbReference type="PROSITE" id="PS50262"/>
    </source>
</evidence>
<keyword evidence="6" id="KW-0675">Receptor</keyword>
<dbReference type="EMBL" id="MN305309">
    <property type="protein sequence ID" value="QFQ66903.1"/>
    <property type="molecule type" value="mRNA"/>
</dbReference>
<feature type="transmembrane region" description="Helical" evidence="8">
    <location>
        <begin position="150"/>
        <end position="171"/>
    </location>
</feature>
<organism evidence="10">
    <name type="scientific">Hofstenia miamia</name>
    <name type="common">Three-banded panther worm</name>
    <dbReference type="NCBI Taxonomy" id="442651"/>
    <lineage>
        <taxon>Eukaryota</taxon>
        <taxon>Metazoa</taxon>
        <taxon>Xenacoelomorpha</taxon>
        <taxon>Acoelomorpha</taxon>
        <taxon>Acoela</taxon>
        <taxon>Hofsteniidae</taxon>
        <taxon>Hofstenia</taxon>
    </lineage>
</organism>
<dbReference type="Gene3D" id="1.20.1070.10">
    <property type="entry name" value="Rhodopsin 7-helix transmembrane proteins"/>
    <property type="match status" value="1"/>
</dbReference>
<evidence type="ECO:0000256" key="6">
    <source>
        <dbReference type="ARBA" id="ARBA00023170"/>
    </source>
</evidence>
<keyword evidence="5 8" id="KW-0472">Membrane</keyword>
<accession>A0A5P8I4N0</accession>
<feature type="transmembrane region" description="Helical" evidence="8">
    <location>
        <begin position="240"/>
        <end position="261"/>
    </location>
</feature>
<dbReference type="Pfam" id="PF00001">
    <property type="entry name" value="7tm_1"/>
    <property type="match status" value="1"/>
</dbReference>
<dbReference type="GO" id="GO:0016020">
    <property type="term" value="C:membrane"/>
    <property type="evidence" value="ECO:0007669"/>
    <property type="project" value="UniProtKB-SubCell"/>
</dbReference>
<reference evidence="10" key="1">
    <citation type="journal article" date="2019" name="PLoS Genet.">
        <title>A small set of conserved genes, including sp5 and Hox, are activated by Wnt signaling in the posterior of planarians and acoels.</title>
        <authorList>
            <person name="Tewari A.G."/>
            <person name="Owen J.H."/>
            <person name="Petersen C.P."/>
            <person name="Wagner D.E."/>
            <person name="Reddien P.W."/>
        </authorList>
    </citation>
    <scope>NUCLEOTIDE SEQUENCE</scope>
</reference>
<dbReference type="SUPFAM" id="SSF81321">
    <property type="entry name" value="Family A G protein-coupled receptor-like"/>
    <property type="match status" value="1"/>
</dbReference>
<sequence length="304" mass="33550">MAFNANGVFCGCLVVSITLIINMSGLTNVDLITGSASKFIAGYYFVSGVLGVVSHFILIVLFLFKKELRTVSNALIAQLCLIDLICIAKHNFIATAAYYHAEPVTGVLCLIYGWTSQNLGFLEMGTVAAIALDRYLSYVKGIPATIGNRWFLFIYPLITGLSLPFLPLSGIGEYAQIQHGYTCDVNWVQGTLGFKYYILLGLMLNVFPNFFISLICYVLIDEKFRTTQAEKQNGEMQYTLLLPFAMALQYSVYSLCAMMGVFGATDIPAFIVIGGILVIKTGMLMNAFFYGYTSKDFRNALCSN</sequence>
<evidence type="ECO:0000256" key="8">
    <source>
        <dbReference type="SAM" id="Phobius"/>
    </source>
</evidence>
<feature type="transmembrane region" description="Helical" evidence="8">
    <location>
        <begin position="267"/>
        <end position="289"/>
    </location>
</feature>
<feature type="transmembrane region" description="Helical" evidence="8">
    <location>
        <begin position="41"/>
        <end position="64"/>
    </location>
</feature>
<feature type="domain" description="G-protein coupled receptors family 1 profile" evidence="9">
    <location>
        <begin position="54"/>
        <end position="290"/>
    </location>
</feature>
<feature type="transmembrane region" description="Helical" evidence="8">
    <location>
        <begin position="7"/>
        <end position="29"/>
    </location>
</feature>
<keyword evidence="3 8" id="KW-1133">Transmembrane helix</keyword>
<proteinExistence type="evidence at transcript level"/>
<dbReference type="InterPro" id="IPR000276">
    <property type="entry name" value="GPCR_Rhodpsn"/>
</dbReference>
<dbReference type="InterPro" id="IPR050125">
    <property type="entry name" value="GPCR_opsins"/>
</dbReference>
<comment type="subcellular location">
    <subcellularLocation>
        <location evidence="1">Membrane</location>
        <topology evidence="1">Multi-pass membrane protein</topology>
    </subcellularLocation>
</comment>
<evidence type="ECO:0000313" key="10">
    <source>
        <dbReference type="EMBL" id="QFQ66903.1"/>
    </source>
</evidence>
<dbReference type="GO" id="GO:0004930">
    <property type="term" value="F:G protein-coupled receptor activity"/>
    <property type="evidence" value="ECO:0007669"/>
    <property type="project" value="UniProtKB-KW"/>
</dbReference>
<keyword evidence="4" id="KW-0297">G-protein coupled receptor</keyword>
<name>A0A5P8I4N0_HOFMI</name>
<evidence type="ECO:0000256" key="3">
    <source>
        <dbReference type="ARBA" id="ARBA00022989"/>
    </source>
</evidence>
<protein>
    <submittedName>
        <fullName evidence="10">RRH-like protein</fullName>
    </submittedName>
</protein>
<dbReference type="AlphaFoldDB" id="A0A5P8I4N0"/>
<evidence type="ECO:0000256" key="2">
    <source>
        <dbReference type="ARBA" id="ARBA00022692"/>
    </source>
</evidence>
<feature type="transmembrane region" description="Helical" evidence="8">
    <location>
        <begin position="196"/>
        <end position="220"/>
    </location>
</feature>
<evidence type="ECO:0000256" key="4">
    <source>
        <dbReference type="ARBA" id="ARBA00023040"/>
    </source>
</evidence>